<keyword evidence="2" id="KW-1185">Reference proteome</keyword>
<evidence type="ECO:0000313" key="2">
    <source>
        <dbReference type="Proteomes" id="UP000699462"/>
    </source>
</evidence>
<proteinExistence type="predicted"/>
<gene>
    <name evidence="1" type="ORF">P879_08383</name>
</gene>
<evidence type="ECO:0000313" key="1">
    <source>
        <dbReference type="EMBL" id="KAF8567090.1"/>
    </source>
</evidence>
<organism evidence="1 2">
    <name type="scientific">Paragonimus westermani</name>
    <dbReference type="NCBI Taxonomy" id="34504"/>
    <lineage>
        <taxon>Eukaryota</taxon>
        <taxon>Metazoa</taxon>
        <taxon>Spiralia</taxon>
        <taxon>Lophotrochozoa</taxon>
        <taxon>Platyhelminthes</taxon>
        <taxon>Trematoda</taxon>
        <taxon>Digenea</taxon>
        <taxon>Plagiorchiida</taxon>
        <taxon>Troglotremata</taxon>
        <taxon>Troglotrematidae</taxon>
        <taxon>Paragonimus</taxon>
    </lineage>
</organism>
<name>A0A8T0DHE4_9TREM</name>
<dbReference type="Proteomes" id="UP000699462">
    <property type="component" value="Unassembled WGS sequence"/>
</dbReference>
<sequence>MFTSFFSIPLLVRREHARPHSPTWISANKKSINIASNEATTRQYNQVNSAAIGLVCDQLMTEHIAYTRLRPYTTAACAFERNVTQDDRFPAIPLNSRSLTARPQFHT</sequence>
<dbReference type="EMBL" id="JTDF01004211">
    <property type="protein sequence ID" value="KAF8567090.1"/>
    <property type="molecule type" value="Genomic_DNA"/>
</dbReference>
<comment type="caution">
    <text evidence="1">The sequence shown here is derived from an EMBL/GenBank/DDBJ whole genome shotgun (WGS) entry which is preliminary data.</text>
</comment>
<accession>A0A8T0DHE4</accession>
<dbReference type="AlphaFoldDB" id="A0A8T0DHE4"/>
<protein>
    <submittedName>
        <fullName evidence="1">Uncharacterized protein</fullName>
    </submittedName>
</protein>
<reference evidence="1 2" key="1">
    <citation type="submission" date="2019-07" db="EMBL/GenBank/DDBJ databases">
        <title>Annotation for the trematode Paragonimus westermani.</title>
        <authorList>
            <person name="Choi Y.-J."/>
        </authorList>
    </citation>
    <scope>NUCLEOTIDE SEQUENCE [LARGE SCALE GENOMIC DNA]</scope>
    <source>
        <strain evidence="1">180907_Pwestermani</strain>
    </source>
</reference>